<keyword evidence="6" id="KW-0342">GTP-binding</keyword>
<dbReference type="STRING" id="1348612.A0A397ILM6"/>
<dbReference type="OrthoDB" id="391988at2759"/>
<keyword evidence="10" id="KW-1185">Reference proteome</keyword>
<gene>
    <name evidence="9" type="ORF">Glove_209g85</name>
</gene>
<dbReference type="InterPro" id="IPR030393">
    <property type="entry name" value="G_ENGB_dom"/>
</dbReference>
<dbReference type="Gene3D" id="3.40.50.300">
    <property type="entry name" value="P-loop containing nucleotide triphosphate hydrolases"/>
    <property type="match status" value="1"/>
</dbReference>
<evidence type="ECO:0000256" key="1">
    <source>
        <dbReference type="ARBA" id="ARBA00001946"/>
    </source>
</evidence>
<sequence>MLTLAEVCPFLKPRNNVLYGFCFKIYHNPCRYYGTRITKTKYSTPKSKIPDKKPKILINNANNKTYDVTHKLMPLPIPIGKTIFQEKKENMSTKRSKVSNRQLFKQIQAPDETFREITTLNLAKPKRYRIGKYDTKVAIIAKKKLEARLGNAEREKEEYLELPHLSFFAGAKVPSSFPPERVSEIAFVGRSNVGKSSLINTLADSTVVRTSDKPGLTQQINFYAAGTIFNLIDMPGYGFAYVNEEERLQWKNLIETYISTRKTLKRLFVIIDARHGIKLADMQFLYMLEQKGILFQIILTKCDMVVLPDLARRHTLIKERLKIFKNGIDPPLMVSAKKGSGIARLRFLILSIVEGLERAREVANRKKLFRFANIKSWRNGTSQDQQKKGPSYYVKLRKGLKNPNKNKRTDRKFKKTSKARKYK</sequence>
<proteinExistence type="inferred from homology"/>
<dbReference type="GO" id="GO:0046872">
    <property type="term" value="F:metal ion binding"/>
    <property type="evidence" value="ECO:0007669"/>
    <property type="project" value="UniProtKB-KW"/>
</dbReference>
<feature type="region of interest" description="Disordered" evidence="7">
    <location>
        <begin position="380"/>
        <end position="423"/>
    </location>
</feature>
<dbReference type="AlphaFoldDB" id="A0A397ILM6"/>
<dbReference type="EMBL" id="PQFF01000196">
    <property type="protein sequence ID" value="RHZ75732.1"/>
    <property type="molecule type" value="Genomic_DNA"/>
</dbReference>
<comment type="cofactor">
    <cofactor evidence="1">
        <name>Mg(2+)</name>
        <dbReference type="ChEBI" id="CHEBI:18420"/>
    </cofactor>
</comment>
<keyword evidence="3" id="KW-0479">Metal-binding</keyword>
<keyword evidence="4" id="KW-0547">Nucleotide-binding</keyword>
<evidence type="ECO:0000256" key="5">
    <source>
        <dbReference type="ARBA" id="ARBA00022842"/>
    </source>
</evidence>
<dbReference type="Proteomes" id="UP000266861">
    <property type="component" value="Unassembled WGS sequence"/>
</dbReference>
<dbReference type="CDD" id="cd01876">
    <property type="entry name" value="YihA_EngB"/>
    <property type="match status" value="1"/>
</dbReference>
<protein>
    <recommendedName>
        <fullName evidence="8">EngB-type G domain-containing protein</fullName>
    </recommendedName>
</protein>
<feature type="domain" description="EngB-type G" evidence="8">
    <location>
        <begin position="181"/>
        <end position="355"/>
    </location>
</feature>
<dbReference type="Pfam" id="PF01926">
    <property type="entry name" value="MMR_HSR1"/>
    <property type="match status" value="1"/>
</dbReference>
<feature type="compositionally biased region" description="Basic residues" evidence="7">
    <location>
        <begin position="395"/>
        <end position="423"/>
    </location>
</feature>
<evidence type="ECO:0000256" key="3">
    <source>
        <dbReference type="ARBA" id="ARBA00022723"/>
    </source>
</evidence>
<evidence type="ECO:0000313" key="10">
    <source>
        <dbReference type="Proteomes" id="UP000266861"/>
    </source>
</evidence>
<keyword evidence="5" id="KW-0460">Magnesium</keyword>
<reference evidence="9 10" key="1">
    <citation type="submission" date="2018-08" db="EMBL/GenBank/DDBJ databases">
        <title>Genome and evolution of the arbuscular mycorrhizal fungus Diversispora epigaea (formerly Glomus versiforme) and its bacterial endosymbionts.</title>
        <authorList>
            <person name="Sun X."/>
            <person name="Fei Z."/>
            <person name="Harrison M."/>
        </authorList>
    </citation>
    <scope>NUCLEOTIDE SEQUENCE [LARGE SCALE GENOMIC DNA]</scope>
    <source>
        <strain evidence="9 10">IT104</strain>
    </source>
</reference>
<dbReference type="NCBIfam" id="TIGR03598">
    <property type="entry name" value="GTPase_YsxC"/>
    <property type="match status" value="1"/>
</dbReference>
<evidence type="ECO:0000256" key="7">
    <source>
        <dbReference type="SAM" id="MobiDB-lite"/>
    </source>
</evidence>
<dbReference type="PANTHER" id="PTHR47560:SF1">
    <property type="entry name" value="EXPRESSED PROTEIN"/>
    <property type="match status" value="1"/>
</dbReference>
<evidence type="ECO:0000256" key="2">
    <source>
        <dbReference type="ARBA" id="ARBA00009638"/>
    </source>
</evidence>
<dbReference type="PANTHER" id="PTHR47560">
    <property type="entry name" value="EXPRESSED PROTEIN"/>
    <property type="match status" value="1"/>
</dbReference>
<dbReference type="GO" id="GO:0005525">
    <property type="term" value="F:GTP binding"/>
    <property type="evidence" value="ECO:0007669"/>
    <property type="project" value="UniProtKB-KW"/>
</dbReference>
<name>A0A397ILM6_9GLOM</name>
<evidence type="ECO:0000259" key="8">
    <source>
        <dbReference type="PROSITE" id="PS51706"/>
    </source>
</evidence>
<comment type="caution">
    <text evidence="9">The sequence shown here is derived from an EMBL/GenBank/DDBJ whole genome shotgun (WGS) entry which is preliminary data.</text>
</comment>
<accession>A0A397ILM6</accession>
<evidence type="ECO:0000313" key="9">
    <source>
        <dbReference type="EMBL" id="RHZ75732.1"/>
    </source>
</evidence>
<dbReference type="SUPFAM" id="SSF52540">
    <property type="entry name" value="P-loop containing nucleoside triphosphate hydrolases"/>
    <property type="match status" value="1"/>
</dbReference>
<evidence type="ECO:0000256" key="6">
    <source>
        <dbReference type="ARBA" id="ARBA00023134"/>
    </source>
</evidence>
<evidence type="ECO:0000256" key="4">
    <source>
        <dbReference type="ARBA" id="ARBA00022741"/>
    </source>
</evidence>
<comment type="similarity">
    <text evidence="2">Belongs to the TRAFAC class TrmE-Era-EngA-EngB-Septin-like GTPase superfamily. EngB GTPase family.</text>
</comment>
<dbReference type="PROSITE" id="PS51706">
    <property type="entry name" value="G_ENGB"/>
    <property type="match status" value="1"/>
</dbReference>
<dbReference type="InterPro" id="IPR027417">
    <property type="entry name" value="P-loop_NTPase"/>
</dbReference>
<dbReference type="InterPro" id="IPR006073">
    <property type="entry name" value="GTP-bd"/>
</dbReference>
<dbReference type="InterPro" id="IPR019987">
    <property type="entry name" value="GTP-bd_ribosome_bio_YsxC"/>
</dbReference>
<dbReference type="HAMAP" id="MF_00321">
    <property type="entry name" value="GTPase_EngB"/>
    <property type="match status" value="1"/>
</dbReference>
<organism evidence="9 10">
    <name type="scientific">Diversispora epigaea</name>
    <dbReference type="NCBI Taxonomy" id="1348612"/>
    <lineage>
        <taxon>Eukaryota</taxon>
        <taxon>Fungi</taxon>
        <taxon>Fungi incertae sedis</taxon>
        <taxon>Mucoromycota</taxon>
        <taxon>Glomeromycotina</taxon>
        <taxon>Glomeromycetes</taxon>
        <taxon>Diversisporales</taxon>
        <taxon>Diversisporaceae</taxon>
        <taxon>Diversispora</taxon>
    </lineage>
</organism>